<name>A0AAD4CBW7_ASPNN</name>
<keyword evidence="1" id="KW-0472">Membrane</keyword>
<organism evidence="2 3">
    <name type="scientific">Aspergillus nanangensis</name>
    <dbReference type="NCBI Taxonomy" id="2582783"/>
    <lineage>
        <taxon>Eukaryota</taxon>
        <taxon>Fungi</taxon>
        <taxon>Dikarya</taxon>
        <taxon>Ascomycota</taxon>
        <taxon>Pezizomycotina</taxon>
        <taxon>Eurotiomycetes</taxon>
        <taxon>Eurotiomycetidae</taxon>
        <taxon>Eurotiales</taxon>
        <taxon>Aspergillaceae</taxon>
        <taxon>Aspergillus</taxon>
        <taxon>Aspergillus subgen. Circumdati</taxon>
    </lineage>
</organism>
<reference evidence="2" key="1">
    <citation type="journal article" date="2019" name="Beilstein J. Org. Chem.">
        <title>Nanangenines: drimane sesquiterpenoids as the dominant metabolite cohort of a novel Australian fungus, Aspergillus nanangensis.</title>
        <authorList>
            <person name="Lacey H.J."/>
            <person name="Gilchrist C.L.M."/>
            <person name="Crombie A."/>
            <person name="Kalaitzis J.A."/>
            <person name="Vuong D."/>
            <person name="Rutledge P.J."/>
            <person name="Turner P."/>
            <person name="Pitt J.I."/>
            <person name="Lacey E."/>
            <person name="Chooi Y.H."/>
            <person name="Piggott A.M."/>
        </authorList>
    </citation>
    <scope>NUCLEOTIDE SEQUENCE</scope>
    <source>
        <strain evidence="2">MST-FP2251</strain>
    </source>
</reference>
<accession>A0AAD4CBW7</accession>
<evidence type="ECO:0000256" key="1">
    <source>
        <dbReference type="SAM" id="Phobius"/>
    </source>
</evidence>
<reference evidence="2" key="2">
    <citation type="submission" date="2020-02" db="EMBL/GenBank/DDBJ databases">
        <authorList>
            <person name="Gilchrist C.L.M."/>
            <person name="Chooi Y.-H."/>
        </authorList>
    </citation>
    <scope>NUCLEOTIDE SEQUENCE</scope>
    <source>
        <strain evidence="2">MST-FP2251</strain>
    </source>
</reference>
<dbReference type="Pfam" id="PF11951">
    <property type="entry name" value="Fungal_trans_2"/>
    <property type="match status" value="1"/>
</dbReference>
<protein>
    <submittedName>
        <fullName evidence="2">Uncharacterized protein</fullName>
    </submittedName>
</protein>
<feature type="non-terminal residue" evidence="2">
    <location>
        <position position="1"/>
    </location>
</feature>
<keyword evidence="1" id="KW-1133">Transmembrane helix</keyword>
<gene>
    <name evidence="2" type="ORF">FE257_004321</name>
</gene>
<feature type="transmembrane region" description="Helical" evidence="1">
    <location>
        <begin position="20"/>
        <end position="38"/>
    </location>
</feature>
<sequence>KYSDLFLTAKFARTASTRRTLNTIYMAVSTFYAQILCFRRLLRPSQPPATVDRHALTNILEITHKQYASDPQLLRRLHWPLVMGVVETEDPVQREWLRQRLLELRDYHTEYRWANDIAEEVLDKQDTSQGRYVNLAELLRNSRPSK</sequence>
<dbReference type="AlphaFoldDB" id="A0AAD4CBW7"/>
<dbReference type="InterPro" id="IPR021858">
    <property type="entry name" value="Fun_TF"/>
</dbReference>
<evidence type="ECO:0000313" key="3">
    <source>
        <dbReference type="Proteomes" id="UP001194746"/>
    </source>
</evidence>
<dbReference type="EMBL" id="VCAU01000192">
    <property type="protein sequence ID" value="KAF9883008.1"/>
    <property type="molecule type" value="Genomic_DNA"/>
</dbReference>
<proteinExistence type="predicted"/>
<keyword evidence="3" id="KW-1185">Reference proteome</keyword>
<comment type="caution">
    <text evidence="2">The sequence shown here is derived from an EMBL/GenBank/DDBJ whole genome shotgun (WGS) entry which is preliminary data.</text>
</comment>
<dbReference type="Proteomes" id="UP001194746">
    <property type="component" value="Unassembled WGS sequence"/>
</dbReference>
<evidence type="ECO:0000313" key="2">
    <source>
        <dbReference type="EMBL" id="KAF9883008.1"/>
    </source>
</evidence>
<keyword evidence="1" id="KW-0812">Transmembrane</keyword>